<accession>A0A1L5BRQ1</accession>
<dbReference type="Proteomes" id="UP000004550">
    <property type="component" value="Chromosome"/>
</dbReference>
<organism evidence="1 2">
    <name type="scientific">Sphingobium indicum (strain DSM 16412 / CCM 7286 / MTCC 6364 / B90A)</name>
    <dbReference type="NCBI Taxonomy" id="861109"/>
    <lineage>
        <taxon>Bacteria</taxon>
        <taxon>Pseudomonadati</taxon>
        <taxon>Pseudomonadota</taxon>
        <taxon>Alphaproteobacteria</taxon>
        <taxon>Sphingomonadales</taxon>
        <taxon>Sphingomonadaceae</taxon>
        <taxon>Sphingobium</taxon>
    </lineage>
</organism>
<reference evidence="1 2" key="1">
    <citation type="journal article" date="2012" name="J. Bacteriol.">
        <title>Genome sequence of Sphingobium indicum B90A, a hexachlorocyclohexane-degrading bacterium.</title>
        <authorList>
            <person name="Anand S."/>
            <person name="Sangwan N."/>
            <person name="Lata P."/>
            <person name="Kaur J."/>
            <person name="Dua A."/>
            <person name="Singh A.K."/>
            <person name="Verma M."/>
            <person name="Kaur J."/>
            <person name="Khurana J.P."/>
            <person name="Khurana P."/>
            <person name="Mathur S."/>
            <person name="Lal R."/>
        </authorList>
    </citation>
    <scope>NUCLEOTIDE SEQUENCE [LARGE SCALE GENOMIC DNA]</scope>
    <source>
        <strain evidence="2">DSM 16412 / CCM 7286 / MTCC 6364 / B90A</strain>
    </source>
</reference>
<evidence type="ECO:0000313" key="2">
    <source>
        <dbReference type="Proteomes" id="UP000004550"/>
    </source>
</evidence>
<dbReference type="EMBL" id="CP013070">
    <property type="protein sequence ID" value="APL95498.1"/>
    <property type="molecule type" value="Genomic_DNA"/>
</dbReference>
<protein>
    <submittedName>
        <fullName evidence="1">Uncharacterized protein</fullName>
    </submittedName>
</protein>
<evidence type="ECO:0000313" key="1">
    <source>
        <dbReference type="EMBL" id="APL95498.1"/>
    </source>
</evidence>
<name>A0A1L5BRQ1_SPHIB</name>
<gene>
    <name evidence="1" type="ORF">SIDU_13800</name>
</gene>
<proteinExistence type="predicted"/>
<dbReference type="KEGG" id="sinb:SIDU_13800"/>
<dbReference type="AlphaFoldDB" id="A0A1L5BRQ1"/>
<sequence>MQQSPAARLDRIIELVRGSKFGIHDLSRCKSTTANEYARMNMPFELGIDHACRRYGGGQMETKMILVLERTRYDYQKALSDISGWDIQVHGEDHQKAVRRVRDWLVDRAGAEAIGAAKILGEYAAFQEWYWERELATGADEDDIKEYPTNLILRAMHDWIDAGKPL</sequence>